<dbReference type="InterPro" id="IPR001927">
    <property type="entry name" value="Na/Gal_symport"/>
</dbReference>
<feature type="transmembrane region" description="Helical" evidence="1">
    <location>
        <begin position="175"/>
        <end position="196"/>
    </location>
</feature>
<accession>A0ABR8T635</accession>
<evidence type="ECO:0000256" key="1">
    <source>
        <dbReference type="SAM" id="Phobius"/>
    </source>
</evidence>
<feature type="transmembrane region" description="Helical" evidence="1">
    <location>
        <begin position="149"/>
        <end position="169"/>
    </location>
</feature>
<feature type="transmembrane region" description="Helical" evidence="1">
    <location>
        <begin position="366"/>
        <end position="388"/>
    </location>
</feature>
<dbReference type="Pfam" id="PF13347">
    <property type="entry name" value="MFS_2"/>
    <property type="match status" value="1"/>
</dbReference>
<dbReference type="InterPro" id="IPR039672">
    <property type="entry name" value="MFS_2"/>
</dbReference>
<dbReference type="Proteomes" id="UP000608071">
    <property type="component" value="Unassembled WGS sequence"/>
</dbReference>
<feature type="transmembrane region" description="Helical" evidence="1">
    <location>
        <begin position="36"/>
        <end position="55"/>
    </location>
</feature>
<proteinExistence type="predicted"/>
<dbReference type="CDD" id="cd17332">
    <property type="entry name" value="MFS_MelB_like"/>
    <property type="match status" value="1"/>
</dbReference>
<feature type="transmembrane region" description="Helical" evidence="1">
    <location>
        <begin position="228"/>
        <end position="251"/>
    </location>
</feature>
<evidence type="ECO:0000313" key="3">
    <source>
        <dbReference type="Proteomes" id="UP000608071"/>
    </source>
</evidence>
<feature type="transmembrane region" description="Helical" evidence="1">
    <location>
        <begin position="400"/>
        <end position="422"/>
    </location>
</feature>
<feature type="transmembrane region" description="Helical" evidence="1">
    <location>
        <begin position="76"/>
        <end position="93"/>
    </location>
</feature>
<feature type="transmembrane region" description="Helical" evidence="1">
    <location>
        <begin position="105"/>
        <end position="128"/>
    </location>
</feature>
<gene>
    <name evidence="2" type="ORF">H9647_24435</name>
</gene>
<protein>
    <submittedName>
        <fullName evidence="2">MFS transporter</fullName>
    </submittedName>
</protein>
<keyword evidence="3" id="KW-1185">Reference proteome</keyword>
<dbReference type="PANTHER" id="PTHR11328">
    <property type="entry name" value="MAJOR FACILITATOR SUPERFAMILY DOMAIN-CONTAINING PROTEIN"/>
    <property type="match status" value="1"/>
</dbReference>
<feature type="transmembrane region" description="Helical" evidence="1">
    <location>
        <begin position="294"/>
        <end position="314"/>
    </location>
</feature>
<dbReference type="NCBIfam" id="TIGR00792">
    <property type="entry name" value="gph"/>
    <property type="match status" value="1"/>
</dbReference>
<dbReference type="PANTHER" id="PTHR11328:SF24">
    <property type="entry name" value="MAJOR FACILITATOR SUPERFAMILY (MFS) PROFILE DOMAIN-CONTAINING PROTEIN"/>
    <property type="match status" value="1"/>
</dbReference>
<keyword evidence="1" id="KW-0812">Transmembrane</keyword>
<comment type="caution">
    <text evidence="2">The sequence shown here is derived from an EMBL/GenBank/DDBJ whole genome shotgun (WGS) entry which is preliminary data.</text>
</comment>
<evidence type="ECO:0000313" key="2">
    <source>
        <dbReference type="EMBL" id="MBD7971215.1"/>
    </source>
</evidence>
<sequence>MKKRHYLGDGAGQVPLNAVTGLVGMVTFFYTDKIGMSAGVVGTILLLARVLDAFTDISMGILLEKTKSKYGKARPWLLWMVIPTLLSIILLFTVPKGASSTVQNIYVFITIVLATGIVYTATAIPYNSIVALRTRSSEERGKMGITRSIFGYIIGMIVAIALIPITNLLGGDQRAWVIVGAVIAVVSSICLYLAFLASKEEVTEAQVQDKEDAVTLREGLGLLFKNKYWVIMFFVLLLMNMMSVLTASTGIYYTKYILGNENLIGVMGAAGLIPVVLGFVAVGPMAKKFGLAKAVRIALILGGVAALIRCFMPYSFMGALVLGGVTSFATIPLMALSIVLINNTVEYGEWKFGKRTVGMINSGNSFGGKLGSGLGAAIIGWILAFGQYDGTLAVQPDSSILSILALTVYLPFVFFVIIYLLLRKYDLDLKYPQIVKDLEERKAN</sequence>
<keyword evidence="1" id="KW-1133">Transmembrane helix</keyword>
<name>A0ABR8T635_9BACL</name>
<dbReference type="Gene3D" id="1.20.1250.20">
    <property type="entry name" value="MFS general substrate transporter like domains"/>
    <property type="match status" value="2"/>
</dbReference>
<dbReference type="SUPFAM" id="SSF103473">
    <property type="entry name" value="MFS general substrate transporter"/>
    <property type="match status" value="1"/>
</dbReference>
<reference evidence="2 3" key="1">
    <citation type="submission" date="2020-08" db="EMBL/GenBank/DDBJ databases">
        <title>A Genomic Blueprint of the Chicken Gut Microbiome.</title>
        <authorList>
            <person name="Gilroy R."/>
            <person name="Ravi A."/>
            <person name="Getino M."/>
            <person name="Pursley I."/>
            <person name="Horton D.L."/>
            <person name="Alikhan N.-F."/>
            <person name="Baker D."/>
            <person name="Gharbi K."/>
            <person name="Hall N."/>
            <person name="Watson M."/>
            <person name="Adriaenssens E.M."/>
            <person name="Foster-Nyarko E."/>
            <person name="Jarju S."/>
            <person name="Secka A."/>
            <person name="Antonio M."/>
            <person name="Oren A."/>
            <person name="Chaudhuri R."/>
            <person name="La Ragione R.M."/>
            <person name="Hildebrand F."/>
            <person name="Pallen M.J."/>
        </authorList>
    </citation>
    <scope>NUCLEOTIDE SEQUENCE [LARGE SCALE GENOMIC DNA]</scope>
    <source>
        <strain evidence="2 3">Sa2BVA9</strain>
    </source>
</reference>
<organism evidence="2 3">
    <name type="scientific">Paenibacillus gallinarum</name>
    <dbReference type="NCBI Taxonomy" id="2762232"/>
    <lineage>
        <taxon>Bacteria</taxon>
        <taxon>Bacillati</taxon>
        <taxon>Bacillota</taxon>
        <taxon>Bacilli</taxon>
        <taxon>Bacillales</taxon>
        <taxon>Paenibacillaceae</taxon>
        <taxon>Paenibacillus</taxon>
    </lineage>
</organism>
<dbReference type="InterPro" id="IPR036259">
    <property type="entry name" value="MFS_trans_sf"/>
</dbReference>
<keyword evidence="1" id="KW-0472">Membrane</keyword>
<feature type="transmembrane region" description="Helical" evidence="1">
    <location>
        <begin position="320"/>
        <end position="345"/>
    </location>
</feature>
<dbReference type="EMBL" id="JACSQL010000023">
    <property type="protein sequence ID" value="MBD7971215.1"/>
    <property type="molecule type" value="Genomic_DNA"/>
</dbReference>
<feature type="transmembrane region" description="Helical" evidence="1">
    <location>
        <begin position="263"/>
        <end position="282"/>
    </location>
</feature>
<feature type="transmembrane region" description="Helical" evidence="1">
    <location>
        <begin position="12"/>
        <end position="30"/>
    </location>
</feature>